<comment type="caution">
    <text evidence="1">The sequence shown here is derived from an EMBL/GenBank/DDBJ whole genome shotgun (WGS) entry which is preliminary data.</text>
</comment>
<keyword evidence="2" id="KW-1185">Reference proteome</keyword>
<gene>
    <name evidence="1" type="ORF">QAD02_016744</name>
</gene>
<evidence type="ECO:0000313" key="1">
    <source>
        <dbReference type="EMBL" id="KAJ8680957.1"/>
    </source>
</evidence>
<accession>A0ACC2PBZ6</accession>
<dbReference type="Proteomes" id="UP001239111">
    <property type="component" value="Chromosome 2"/>
</dbReference>
<reference evidence="1" key="1">
    <citation type="submission" date="2023-04" db="EMBL/GenBank/DDBJ databases">
        <title>A chromosome-level genome assembly of the parasitoid wasp Eretmocerus hayati.</title>
        <authorList>
            <person name="Zhong Y."/>
            <person name="Liu S."/>
            <person name="Liu Y."/>
        </authorList>
    </citation>
    <scope>NUCLEOTIDE SEQUENCE</scope>
    <source>
        <strain evidence="1">ZJU_SS_LIU_2023</strain>
    </source>
</reference>
<name>A0ACC2PBZ6_9HYME</name>
<protein>
    <submittedName>
        <fullName evidence="1">Uncharacterized protein</fullName>
    </submittedName>
</protein>
<organism evidence="1 2">
    <name type="scientific">Eretmocerus hayati</name>
    <dbReference type="NCBI Taxonomy" id="131215"/>
    <lineage>
        <taxon>Eukaryota</taxon>
        <taxon>Metazoa</taxon>
        <taxon>Ecdysozoa</taxon>
        <taxon>Arthropoda</taxon>
        <taxon>Hexapoda</taxon>
        <taxon>Insecta</taxon>
        <taxon>Pterygota</taxon>
        <taxon>Neoptera</taxon>
        <taxon>Endopterygota</taxon>
        <taxon>Hymenoptera</taxon>
        <taxon>Apocrita</taxon>
        <taxon>Proctotrupomorpha</taxon>
        <taxon>Chalcidoidea</taxon>
        <taxon>Aphelinidae</taxon>
        <taxon>Aphelininae</taxon>
        <taxon>Eretmocerus</taxon>
    </lineage>
</organism>
<dbReference type="EMBL" id="CM056742">
    <property type="protein sequence ID" value="KAJ8680957.1"/>
    <property type="molecule type" value="Genomic_DNA"/>
</dbReference>
<evidence type="ECO:0000313" key="2">
    <source>
        <dbReference type="Proteomes" id="UP001239111"/>
    </source>
</evidence>
<proteinExistence type="predicted"/>
<sequence length="331" mass="38056">MEESRLCQVARQGFYVTRLFGMAPYALPKGVGPARRPRQQLLFAYSLVPFFLYMSALAYNRSLFQVLRDYRIDLGTSIANLWPKLIVTGITAIFSETSSMPLVLNNSILLVELAQSIMRYKAVTNVWISISNFDQALDLNVTRRGLNVAELRSPMLDDLKFYLRTILFISFAGWGVVSWTGITFYHDQLLGNLSYMLPYYGTYVAVLQFCGLVLLLGQRFEFLNDSILASTRRGIFMHKDLLNIKKIESEHRKLLETSKTLNSAFSWSLLLHLFSMFFHTVNNTYQFLHFSMKEGIDNLGKGLCAISWIFMFLIEIWAPHFVCEYTSGQVK</sequence>